<feature type="compositionally biased region" description="Polar residues" evidence="1">
    <location>
        <begin position="1"/>
        <end position="12"/>
    </location>
</feature>
<evidence type="ECO:0000313" key="3">
    <source>
        <dbReference type="Proteomes" id="UP001187415"/>
    </source>
</evidence>
<feature type="compositionally biased region" description="Basic and acidic residues" evidence="1">
    <location>
        <begin position="18"/>
        <end position="28"/>
    </location>
</feature>
<comment type="caution">
    <text evidence="2">The sequence shown here is derived from an EMBL/GenBank/DDBJ whole genome shotgun (WGS) entry which is preliminary data.</text>
</comment>
<feature type="region of interest" description="Disordered" evidence="1">
    <location>
        <begin position="1"/>
        <end position="66"/>
    </location>
</feature>
<evidence type="ECO:0000256" key="1">
    <source>
        <dbReference type="SAM" id="MobiDB-lite"/>
    </source>
</evidence>
<protein>
    <submittedName>
        <fullName evidence="2">Uncharacterized protein</fullName>
    </submittedName>
</protein>
<dbReference type="Proteomes" id="UP001187415">
    <property type="component" value="Unassembled WGS sequence"/>
</dbReference>
<evidence type="ECO:0000313" key="2">
    <source>
        <dbReference type="EMBL" id="KAK2844750.1"/>
    </source>
</evidence>
<dbReference type="EMBL" id="JAUPFM010000008">
    <property type="protein sequence ID" value="KAK2844750.1"/>
    <property type="molecule type" value="Genomic_DNA"/>
</dbReference>
<dbReference type="AlphaFoldDB" id="A0AA88SMV4"/>
<keyword evidence="3" id="KW-1185">Reference proteome</keyword>
<accession>A0AA88SMV4</accession>
<gene>
    <name evidence="2" type="ORF">Q5P01_011409</name>
</gene>
<organism evidence="2 3">
    <name type="scientific">Channa striata</name>
    <name type="common">Snakehead murrel</name>
    <name type="synonym">Ophicephalus striatus</name>
    <dbReference type="NCBI Taxonomy" id="64152"/>
    <lineage>
        <taxon>Eukaryota</taxon>
        <taxon>Metazoa</taxon>
        <taxon>Chordata</taxon>
        <taxon>Craniata</taxon>
        <taxon>Vertebrata</taxon>
        <taxon>Euteleostomi</taxon>
        <taxon>Actinopterygii</taxon>
        <taxon>Neopterygii</taxon>
        <taxon>Teleostei</taxon>
        <taxon>Neoteleostei</taxon>
        <taxon>Acanthomorphata</taxon>
        <taxon>Anabantaria</taxon>
        <taxon>Anabantiformes</taxon>
        <taxon>Channoidei</taxon>
        <taxon>Channidae</taxon>
        <taxon>Channa</taxon>
    </lineage>
</organism>
<proteinExistence type="predicted"/>
<sequence length="66" mass="7109">MQSPVLTCANSCTEGETEGGRERAHLDPGLHTTYPPTTPPFLDTPGPFSNGPTSFSLLPRRPRSKV</sequence>
<name>A0AA88SMV4_CHASR</name>
<reference evidence="2" key="1">
    <citation type="submission" date="2023-07" db="EMBL/GenBank/DDBJ databases">
        <title>Chromosome-level Genome Assembly of Striped Snakehead (Channa striata).</title>
        <authorList>
            <person name="Liu H."/>
        </authorList>
    </citation>
    <scope>NUCLEOTIDE SEQUENCE</scope>
    <source>
        <strain evidence="2">Gz</strain>
        <tissue evidence="2">Muscle</tissue>
    </source>
</reference>